<name>A3ZUY6_9BACT</name>
<dbReference type="Proteomes" id="UP000004358">
    <property type="component" value="Unassembled WGS sequence"/>
</dbReference>
<reference evidence="2 3" key="1">
    <citation type="submission" date="2006-02" db="EMBL/GenBank/DDBJ databases">
        <authorList>
            <person name="Amann R."/>
            <person name="Ferriera S."/>
            <person name="Johnson J."/>
            <person name="Kravitz S."/>
            <person name="Halpern A."/>
            <person name="Remington K."/>
            <person name="Beeson K."/>
            <person name="Tran B."/>
            <person name="Rogers Y.-H."/>
            <person name="Friedman R."/>
            <person name="Venter J.C."/>
        </authorList>
    </citation>
    <scope>NUCLEOTIDE SEQUENCE [LARGE SCALE GENOMIC DNA]</scope>
    <source>
        <strain evidence="2 3">DSM 3645</strain>
    </source>
</reference>
<dbReference type="STRING" id="314230.DSM3645_24475"/>
<evidence type="ECO:0000313" key="3">
    <source>
        <dbReference type="Proteomes" id="UP000004358"/>
    </source>
</evidence>
<sequence length="544" mass="59266">MGTRGEVNVVLKADEAPAVEAWLRMIRQGPQAMHTELDKLNRKGKTNKRTWDDWMGGVAKGMPQMVAQFAGFSSMLGGIHTTIGLIRKELEAAQAIRLQGVAQQLSVGTEMGKLQNMLPTDTDLSIGQLMKRAKNDKSGVPMAEILAMYNSAASSDVNAKMSERADIVDAVLRYYPYGDSEERNQLTSAALATYKIKEFGGTPGEHVAMHLQALGYSRQTSPGDWAKTGAPTIAKLAAIGSNKDDPRFLEALFAGVSLRAEDPTGRTTANSLMTSMTQLRSETEDIMPDASIEDRLNWMRGGSERANKTRAKILGPFADPEAMDAYEKSGGNLELLSMDMRARASHVIPVSEVFSPEDNLTKQMINTAREGMLGPTPEAVNFLEQRRQELNSQPEMVALQVQRAMDDFEQDLQSDPAEAIRGMIIEKMKTLDKRAGGSAVIGEYESLLMQLSDGGSLEEELGGFEGTVRGKAWRKRQPIVHQGPGGGMEAPSPRDIDISNRLSELADMLQTINETLMSNADRPQKVEVAGPERPGISPLGGLSE</sequence>
<dbReference type="AlphaFoldDB" id="A3ZUY6"/>
<organism evidence="2 3">
    <name type="scientific">Blastopirellula marina DSM 3645</name>
    <dbReference type="NCBI Taxonomy" id="314230"/>
    <lineage>
        <taxon>Bacteria</taxon>
        <taxon>Pseudomonadati</taxon>
        <taxon>Planctomycetota</taxon>
        <taxon>Planctomycetia</taxon>
        <taxon>Pirellulales</taxon>
        <taxon>Pirellulaceae</taxon>
        <taxon>Blastopirellula</taxon>
    </lineage>
</organism>
<evidence type="ECO:0000313" key="2">
    <source>
        <dbReference type="EMBL" id="EAQ79722.1"/>
    </source>
</evidence>
<evidence type="ECO:0000256" key="1">
    <source>
        <dbReference type="SAM" id="MobiDB-lite"/>
    </source>
</evidence>
<protein>
    <submittedName>
        <fullName evidence="2">Uncharacterized protein</fullName>
    </submittedName>
</protein>
<gene>
    <name evidence="2" type="ORF">DSM3645_24475</name>
</gene>
<comment type="caution">
    <text evidence="2">The sequence shown here is derived from an EMBL/GenBank/DDBJ whole genome shotgun (WGS) entry which is preliminary data.</text>
</comment>
<dbReference type="EMBL" id="AANZ01000013">
    <property type="protein sequence ID" value="EAQ79722.1"/>
    <property type="molecule type" value="Genomic_DNA"/>
</dbReference>
<proteinExistence type="predicted"/>
<dbReference type="HOGENOM" id="CLU_500290_0_0_0"/>
<feature type="region of interest" description="Disordered" evidence="1">
    <location>
        <begin position="517"/>
        <end position="544"/>
    </location>
</feature>
<accession>A3ZUY6</accession>